<organism evidence="2">
    <name type="scientific">Tanacetum cinerariifolium</name>
    <name type="common">Dalmatian daisy</name>
    <name type="synonym">Chrysanthemum cinerariifolium</name>
    <dbReference type="NCBI Taxonomy" id="118510"/>
    <lineage>
        <taxon>Eukaryota</taxon>
        <taxon>Viridiplantae</taxon>
        <taxon>Streptophyta</taxon>
        <taxon>Embryophyta</taxon>
        <taxon>Tracheophyta</taxon>
        <taxon>Spermatophyta</taxon>
        <taxon>Magnoliopsida</taxon>
        <taxon>eudicotyledons</taxon>
        <taxon>Gunneridae</taxon>
        <taxon>Pentapetalae</taxon>
        <taxon>asterids</taxon>
        <taxon>campanulids</taxon>
        <taxon>Asterales</taxon>
        <taxon>Asteraceae</taxon>
        <taxon>Asteroideae</taxon>
        <taxon>Anthemideae</taxon>
        <taxon>Anthemidinae</taxon>
        <taxon>Tanacetum</taxon>
    </lineage>
</organism>
<protein>
    <recommendedName>
        <fullName evidence="3">CCHC-type domain-containing protein</fullName>
    </recommendedName>
</protein>
<dbReference type="Gene3D" id="4.10.60.10">
    <property type="entry name" value="Zinc finger, CCHC-type"/>
    <property type="match status" value="1"/>
</dbReference>
<dbReference type="AlphaFoldDB" id="A0A699VZ96"/>
<feature type="non-terminal residue" evidence="2">
    <location>
        <position position="152"/>
    </location>
</feature>
<feature type="region of interest" description="Disordered" evidence="1">
    <location>
        <begin position="89"/>
        <end position="125"/>
    </location>
</feature>
<evidence type="ECO:0000256" key="1">
    <source>
        <dbReference type="SAM" id="MobiDB-lite"/>
    </source>
</evidence>
<name>A0A699VZ96_TANCI</name>
<dbReference type="SUPFAM" id="SSF57756">
    <property type="entry name" value="Retrovirus zinc finger-like domains"/>
    <property type="match status" value="1"/>
</dbReference>
<evidence type="ECO:0008006" key="3">
    <source>
        <dbReference type="Google" id="ProtNLM"/>
    </source>
</evidence>
<dbReference type="EMBL" id="BKCJ011543305">
    <property type="protein sequence ID" value="GFD40955.1"/>
    <property type="molecule type" value="Genomic_DNA"/>
</dbReference>
<comment type="caution">
    <text evidence="2">The sequence shown here is derived from an EMBL/GenBank/DDBJ whole genome shotgun (WGS) entry which is preliminary data.</text>
</comment>
<dbReference type="InterPro" id="IPR036875">
    <property type="entry name" value="Znf_CCHC_sf"/>
</dbReference>
<feature type="non-terminal residue" evidence="2">
    <location>
        <position position="1"/>
    </location>
</feature>
<sequence>INIDALYNILKQNQEDVNDAMGSKKKTVVVTSDSLALIAEKTKVSKSKEKVVVSSDSEGSEADDFSELKKITALLAKAFNRIKFYSKPTNKNLRTSSTSQSANKKQKIVKSDDKQVVKKDDEKKRDVSRVKCYNYKKEGHFAKDCKKAKVKD</sequence>
<evidence type="ECO:0000313" key="2">
    <source>
        <dbReference type="EMBL" id="GFD40955.1"/>
    </source>
</evidence>
<feature type="compositionally biased region" description="Polar residues" evidence="1">
    <location>
        <begin position="89"/>
        <end position="103"/>
    </location>
</feature>
<dbReference type="GO" id="GO:0003676">
    <property type="term" value="F:nucleic acid binding"/>
    <property type="evidence" value="ECO:0007669"/>
    <property type="project" value="InterPro"/>
</dbReference>
<proteinExistence type="predicted"/>
<gene>
    <name evidence="2" type="ORF">Tci_912924</name>
</gene>
<feature type="compositionally biased region" description="Basic and acidic residues" evidence="1">
    <location>
        <begin position="109"/>
        <end position="125"/>
    </location>
</feature>
<dbReference type="GO" id="GO:0008270">
    <property type="term" value="F:zinc ion binding"/>
    <property type="evidence" value="ECO:0007669"/>
    <property type="project" value="InterPro"/>
</dbReference>
<accession>A0A699VZ96</accession>
<reference evidence="2" key="1">
    <citation type="journal article" date="2019" name="Sci. Rep.">
        <title>Draft genome of Tanacetum cinerariifolium, the natural source of mosquito coil.</title>
        <authorList>
            <person name="Yamashiro T."/>
            <person name="Shiraishi A."/>
            <person name="Satake H."/>
            <person name="Nakayama K."/>
        </authorList>
    </citation>
    <scope>NUCLEOTIDE SEQUENCE</scope>
</reference>